<organism evidence="1 2">
    <name type="scientific">Pararobbsia silviterrae</name>
    <dbReference type="NCBI Taxonomy" id="1792498"/>
    <lineage>
        <taxon>Bacteria</taxon>
        <taxon>Pseudomonadati</taxon>
        <taxon>Pseudomonadota</taxon>
        <taxon>Betaproteobacteria</taxon>
        <taxon>Burkholderiales</taxon>
        <taxon>Burkholderiaceae</taxon>
        <taxon>Pararobbsia</taxon>
    </lineage>
</organism>
<name>A0A494XZI8_9BURK</name>
<comment type="caution">
    <text evidence="1">The sequence shown here is derived from an EMBL/GenBank/DDBJ whole genome shotgun (WGS) entry which is preliminary data.</text>
</comment>
<dbReference type="Proteomes" id="UP000270342">
    <property type="component" value="Unassembled WGS sequence"/>
</dbReference>
<keyword evidence="2" id="KW-1185">Reference proteome</keyword>
<sequence>MISVNRSLNRRLARRRFDHDARDLTSYSGIAWGDVESAALAHVCVRYVRYIRHAMARRRLTGIYTRT</sequence>
<evidence type="ECO:0000313" key="1">
    <source>
        <dbReference type="EMBL" id="RKP55954.1"/>
    </source>
</evidence>
<protein>
    <submittedName>
        <fullName evidence="1">Uncharacterized protein</fullName>
    </submittedName>
</protein>
<dbReference type="AlphaFoldDB" id="A0A494XZI8"/>
<reference evidence="1 2" key="1">
    <citation type="submission" date="2018-10" db="EMBL/GenBank/DDBJ databases">
        <title>Robbsia sp. DHC34, isolated from soil.</title>
        <authorList>
            <person name="Gao Z.-H."/>
            <person name="Qiu L.-H."/>
        </authorList>
    </citation>
    <scope>NUCLEOTIDE SEQUENCE [LARGE SCALE GENOMIC DNA]</scope>
    <source>
        <strain evidence="1 2">DHC34</strain>
    </source>
</reference>
<accession>A0A494XZI8</accession>
<evidence type="ECO:0000313" key="2">
    <source>
        <dbReference type="Proteomes" id="UP000270342"/>
    </source>
</evidence>
<proteinExistence type="predicted"/>
<dbReference type="EMBL" id="RBZU01000004">
    <property type="protein sequence ID" value="RKP55954.1"/>
    <property type="molecule type" value="Genomic_DNA"/>
</dbReference>
<gene>
    <name evidence="1" type="ORF">D7S86_12250</name>
</gene>